<evidence type="ECO:0000256" key="6">
    <source>
        <dbReference type="SAM" id="MobiDB-lite"/>
    </source>
</evidence>
<dbReference type="AlphaFoldDB" id="A0A7S0JBL5"/>
<organism evidence="8">
    <name type="scientific">Calcidiscus leptoporus</name>
    <dbReference type="NCBI Taxonomy" id="127549"/>
    <lineage>
        <taxon>Eukaryota</taxon>
        <taxon>Haptista</taxon>
        <taxon>Haptophyta</taxon>
        <taxon>Prymnesiophyceae</taxon>
        <taxon>Coccolithales</taxon>
        <taxon>Calcidiscaceae</taxon>
        <taxon>Calcidiscus</taxon>
    </lineage>
</organism>
<dbReference type="InterPro" id="IPR036388">
    <property type="entry name" value="WH-like_DNA-bd_sf"/>
</dbReference>
<comment type="similarity">
    <text evidence="1 5">Belongs to the E2F/DP family.</text>
</comment>
<dbReference type="InterPro" id="IPR015633">
    <property type="entry name" value="E2F"/>
</dbReference>
<feature type="region of interest" description="Disordered" evidence="6">
    <location>
        <begin position="511"/>
        <end position="563"/>
    </location>
</feature>
<dbReference type="SMART" id="SM01372">
    <property type="entry name" value="E2F_TDP"/>
    <property type="match status" value="2"/>
</dbReference>
<feature type="domain" description="E2F/DP family winged-helix DNA-binding" evidence="7">
    <location>
        <begin position="203"/>
        <end position="293"/>
    </location>
</feature>
<proteinExistence type="inferred from homology"/>
<evidence type="ECO:0000313" key="8">
    <source>
        <dbReference type="EMBL" id="CAD8545549.1"/>
    </source>
</evidence>
<feature type="region of interest" description="Disordered" evidence="6">
    <location>
        <begin position="391"/>
        <end position="447"/>
    </location>
</feature>
<keyword evidence="5" id="KW-0539">Nucleus</keyword>
<keyword evidence="4 5" id="KW-0804">Transcription</keyword>
<dbReference type="Gene3D" id="1.10.10.10">
    <property type="entry name" value="Winged helix-like DNA-binding domain superfamily/Winged helix DNA-binding domain"/>
    <property type="match status" value="2"/>
</dbReference>
<evidence type="ECO:0000256" key="1">
    <source>
        <dbReference type="ARBA" id="ARBA00010940"/>
    </source>
</evidence>
<evidence type="ECO:0000256" key="3">
    <source>
        <dbReference type="ARBA" id="ARBA00023125"/>
    </source>
</evidence>
<dbReference type="InterPro" id="IPR003316">
    <property type="entry name" value="E2F_WHTH_DNA-bd_dom"/>
</dbReference>
<gene>
    <name evidence="8" type="ORF">CLEP1334_LOCUS20838</name>
</gene>
<reference evidence="8" key="1">
    <citation type="submission" date="2021-01" db="EMBL/GenBank/DDBJ databases">
        <authorList>
            <person name="Corre E."/>
            <person name="Pelletier E."/>
            <person name="Niang G."/>
            <person name="Scheremetjew M."/>
            <person name="Finn R."/>
            <person name="Kale V."/>
            <person name="Holt S."/>
            <person name="Cochrane G."/>
            <person name="Meng A."/>
            <person name="Brown T."/>
            <person name="Cohen L."/>
        </authorList>
    </citation>
    <scope>NUCLEOTIDE SEQUENCE</scope>
    <source>
        <strain evidence="8">RCC1130</strain>
    </source>
</reference>
<dbReference type="Pfam" id="PF02319">
    <property type="entry name" value="WHD_E2F_TDP"/>
    <property type="match status" value="2"/>
</dbReference>
<keyword evidence="3 5" id="KW-0238">DNA-binding</keyword>
<feature type="compositionally biased region" description="Gly residues" evidence="6">
    <location>
        <begin position="416"/>
        <end position="438"/>
    </location>
</feature>
<dbReference type="GO" id="GO:0000981">
    <property type="term" value="F:DNA-binding transcription factor activity, RNA polymerase II-specific"/>
    <property type="evidence" value="ECO:0007669"/>
    <property type="project" value="TreeGrafter"/>
</dbReference>
<evidence type="ECO:0000256" key="5">
    <source>
        <dbReference type="RuleBase" id="RU003796"/>
    </source>
</evidence>
<feature type="compositionally biased region" description="Basic and acidic residues" evidence="6">
    <location>
        <begin position="520"/>
        <end position="539"/>
    </location>
</feature>
<dbReference type="EMBL" id="HBER01041362">
    <property type="protein sequence ID" value="CAD8545549.1"/>
    <property type="molecule type" value="Transcribed_RNA"/>
</dbReference>
<dbReference type="PANTHER" id="PTHR12081">
    <property type="entry name" value="TRANSCRIPTION FACTOR E2F"/>
    <property type="match status" value="1"/>
</dbReference>
<dbReference type="GO" id="GO:0000978">
    <property type="term" value="F:RNA polymerase II cis-regulatory region sequence-specific DNA binding"/>
    <property type="evidence" value="ECO:0007669"/>
    <property type="project" value="InterPro"/>
</dbReference>
<accession>A0A7S0JBL5</accession>
<evidence type="ECO:0000256" key="2">
    <source>
        <dbReference type="ARBA" id="ARBA00023015"/>
    </source>
</evidence>
<comment type="subcellular location">
    <subcellularLocation>
        <location evidence="5">Nucleus</location>
    </subcellularLocation>
</comment>
<evidence type="ECO:0000259" key="7">
    <source>
        <dbReference type="SMART" id="SM01372"/>
    </source>
</evidence>
<evidence type="ECO:0000256" key="4">
    <source>
        <dbReference type="ARBA" id="ARBA00023163"/>
    </source>
</evidence>
<dbReference type="GO" id="GO:0090575">
    <property type="term" value="C:RNA polymerase II transcription regulator complex"/>
    <property type="evidence" value="ECO:0007669"/>
    <property type="project" value="TreeGrafter"/>
</dbReference>
<feature type="domain" description="E2F/DP family winged-helix DNA-binding" evidence="7">
    <location>
        <begin position="62"/>
        <end position="127"/>
    </location>
</feature>
<dbReference type="InterPro" id="IPR036390">
    <property type="entry name" value="WH_DNA-bd_sf"/>
</dbReference>
<dbReference type="PANTHER" id="PTHR12081:SF7">
    <property type="entry name" value="TRANSCRIPTION FACTOR EFL-3"/>
    <property type="match status" value="1"/>
</dbReference>
<name>A0A7S0JBL5_9EUKA</name>
<dbReference type="SUPFAM" id="SSF46785">
    <property type="entry name" value="Winged helix' DNA-binding domain"/>
    <property type="match status" value="2"/>
</dbReference>
<protein>
    <recommendedName>
        <fullName evidence="7">E2F/DP family winged-helix DNA-binding domain-containing protein</fullName>
    </recommendedName>
</protein>
<sequence>MQYLGDPASVSMTLNASRLNGQSAAALLQVMAEQGRGKSKLKCTAKEEMEALGREPFEAVSRKDKSLGLLCDNFLQLFAAGYSDEVELEAVAAQLSVGRRRIYDIVNVLESLGVVQKGKSSRYKWLGISTLPSRISALEKEWIGAEAVPAVKLLHDTPRPSAHTEENAHAEGGGSLAAGVEGAAGAAGAGAEATDTDRDERGRKEKSIGELSIKFIGLLLQAAVATQLDGVLSLEQAARSLLVLELHGKEPNCGAMKTKVRRLYDICNVLDSMGMLDKVKIPGTSKPAFKWLGVTQATQAVFDAEAARRRSVKQYGGGDRGAALMRLCASERPTSVDSVAKVVSLSSVAVAEVAYGYRGSTAQQVGSAAMKAADMKAAATLCLLAGSKPTPARHAASMRSSQMPQPESSLLTLDSGGNGEVAGCGGDGGSNSDGGGDDSGGRAAQQLGSTHTRFQPVLPAQQQLGSVESPAQASEATMLAVAPTTAPDTVAAMSHDAAPAAKQLGATIAAPEAAATEQAIKTERQRDSRHEDGGHEAAALKRQRQQQDQEEERACKLRKQQTVHESDRVRKLTTREVARGGCLITAF</sequence>
<feature type="compositionally biased region" description="Polar residues" evidence="6">
    <location>
        <begin position="398"/>
        <end position="412"/>
    </location>
</feature>
<keyword evidence="2 5" id="KW-0805">Transcription regulation</keyword>